<evidence type="ECO:0000313" key="3">
    <source>
        <dbReference type="Proteomes" id="UP001497472"/>
    </source>
</evidence>
<feature type="region of interest" description="Disordered" evidence="1">
    <location>
        <begin position="95"/>
        <end position="137"/>
    </location>
</feature>
<name>A0AAV1J0X3_9NEOP</name>
<feature type="compositionally biased region" description="Basic residues" evidence="1">
    <location>
        <begin position="113"/>
        <end position="124"/>
    </location>
</feature>
<evidence type="ECO:0000256" key="1">
    <source>
        <dbReference type="SAM" id="MobiDB-lite"/>
    </source>
</evidence>
<accession>A0AAV1J0X3</accession>
<reference evidence="2 3" key="1">
    <citation type="submission" date="2023-11" db="EMBL/GenBank/DDBJ databases">
        <authorList>
            <person name="Okamura Y."/>
        </authorList>
    </citation>
    <scope>NUCLEOTIDE SEQUENCE [LARGE SCALE GENOMIC DNA]</scope>
</reference>
<dbReference type="AlphaFoldDB" id="A0AAV1J0X3"/>
<dbReference type="EMBL" id="CAVLEF010000004">
    <property type="protein sequence ID" value="CAK1543084.1"/>
    <property type="molecule type" value="Genomic_DNA"/>
</dbReference>
<organism evidence="2 3">
    <name type="scientific">Leptosia nina</name>
    <dbReference type="NCBI Taxonomy" id="320188"/>
    <lineage>
        <taxon>Eukaryota</taxon>
        <taxon>Metazoa</taxon>
        <taxon>Ecdysozoa</taxon>
        <taxon>Arthropoda</taxon>
        <taxon>Hexapoda</taxon>
        <taxon>Insecta</taxon>
        <taxon>Pterygota</taxon>
        <taxon>Neoptera</taxon>
        <taxon>Endopterygota</taxon>
        <taxon>Lepidoptera</taxon>
        <taxon>Glossata</taxon>
        <taxon>Ditrysia</taxon>
        <taxon>Papilionoidea</taxon>
        <taxon>Pieridae</taxon>
        <taxon>Pierinae</taxon>
        <taxon>Leptosia</taxon>
    </lineage>
</organism>
<feature type="compositionally biased region" description="Basic and acidic residues" evidence="1">
    <location>
        <begin position="125"/>
        <end position="137"/>
    </location>
</feature>
<keyword evidence="3" id="KW-1185">Reference proteome</keyword>
<sequence length="238" mass="26628">MLACVCQPMETALLFKGGPPVTMGPLGSNKTRHNSTNVMKTLNMLPKSVHGVTDTKDDSASPTSVPSIIDSGNLLNLRKIEREAQSTKILVNPVCTDSFGSDDSPSKSTNSKWKGKKKRLKVKQTKPEKEHKYRDEAREGKTSINCFKIRSHDKRGDDDAKLAKDNCLNENATNLMNQPDLINHPCNSNERLVDESTMTDDELLNRTRADYEKTDLVRRNEVSCTIIFSYTISKININ</sequence>
<dbReference type="Proteomes" id="UP001497472">
    <property type="component" value="Unassembled WGS sequence"/>
</dbReference>
<protein>
    <submittedName>
        <fullName evidence="2">Uncharacterized protein</fullName>
    </submittedName>
</protein>
<gene>
    <name evidence="2" type="ORF">LNINA_LOCUS2923</name>
</gene>
<comment type="caution">
    <text evidence="2">The sequence shown here is derived from an EMBL/GenBank/DDBJ whole genome shotgun (WGS) entry which is preliminary data.</text>
</comment>
<proteinExistence type="predicted"/>
<evidence type="ECO:0000313" key="2">
    <source>
        <dbReference type="EMBL" id="CAK1543084.1"/>
    </source>
</evidence>